<gene>
    <name evidence="5" type="ORF">K8V47_10235</name>
</gene>
<dbReference type="InterPro" id="IPR036942">
    <property type="entry name" value="Beta-barrel_TonB_sf"/>
</dbReference>
<evidence type="ECO:0000256" key="4">
    <source>
        <dbReference type="SAM" id="SignalP"/>
    </source>
</evidence>
<evidence type="ECO:0000256" key="3">
    <source>
        <dbReference type="ARBA" id="ARBA00023237"/>
    </source>
</evidence>
<sequence length="578" mass="64394">MNRNILATAIFAAAALTASAQQLSQEIDVTHDIVPTHRQANRLQQMPVIGLNPVSPSPIEYSQRMTSAPVVPTASFYQPAAWNDTLPTSPYRGYLMAAYWPVYHVGASAGYRFVDNDHTRLSAWGQFNGANYKSGGIEHRHSTTALGMDLHQAVGKRSYFDAGIDYRFSSFNPYYEIPADLYRIDGTWHQYVNAVNVAAAWHSSIQSLKYNVYASYGYFGYRNQLPWYAWPDALDSEAREPIRQSVMDIRADALMPFTETSSIGLDVGYTMSFSPRSSVARYSMGADEGYQLSDTGESYNNGILSLTPRYQLRSNAFNLDAGLNVDFVIHGGTVLRLSPDVRIDWHPAKIVTVTGTVTGGTRLNTLASLYNVNYLNAPMIAYSQSYVPYDAEIALTVGPQKAIYGRLSFAYARADDWLMPQLHGHTSLFASQDIKGWKAGLAVGAAYRDFATLEAHVEAAPQEYDKGWYIWRDRAKYVAGVDLTVRPIKPLDVTVGWELRARRAIIDSHFSLLPEPRATYTYQDLGNISNLNLAGTYRLTEQLSLFATFNNLLSRKVTMIGGIPYEGFNGLIGASYKF</sequence>
<dbReference type="SUPFAM" id="SSF56935">
    <property type="entry name" value="Porins"/>
    <property type="match status" value="1"/>
</dbReference>
<dbReference type="Gene3D" id="2.40.170.20">
    <property type="entry name" value="TonB-dependent receptor, beta-barrel domain"/>
    <property type="match status" value="1"/>
</dbReference>
<reference evidence="5" key="1">
    <citation type="journal article" date="2021" name="PeerJ">
        <title>Extensive microbial diversity within the chicken gut microbiome revealed by metagenomics and culture.</title>
        <authorList>
            <person name="Gilroy R."/>
            <person name="Ravi A."/>
            <person name="Getino M."/>
            <person name="Pursley I."/>
            <person name="Horton D.L."/>
            <person name="Alikhan N.F."/>
            <person name="Baker D."/>
            <person name="Gharbi K."/>
            <person name="Hall N."/>
            <person name="Watson M."/>
            <person name="Adriaenssens E.M."/>
            <person name="Foster-Nyarko E."/>
            <person name="Jarju S."/>
            <person name="Secka A."/>
            <person name="Antonio M."/>
            <person name="Oren A."/>
            <person name="Chaudhuri R.R."/>
            <person name="La Ragione R."/>
            <person name="Hildebrand F."/>
            <person name="Pallen M.J."/>
        </authorList>
    </citation>
    <scope>NUCLEOTIDE SEQUENCE</scope>
    <source>
        <strain evidence="5">4100</strain>
    </source>
</reference>
<dbReference type="AlphaFoldDB" id="A0A921EAG5"/>
<name>A0A921EAG5_9BACT</name>
<keyword evidence="3" id="KW-0998">Cell outer membrane</keyword>
<reference evidence="5" key="2">
    <citation type="submission" date="2021-09" db="EMBL/GenBank/DDBJ databases">
        <authorList>
            <person name="Gilroy R."/>
        </authorList>
    </citation>
    <scope>NUCLEOTIDE SEQUENCE</scope>
    <source>
        <strain evidence="5">4100</strain>
    </source>
</reference>
<comment type="subcellular location">
    <subcellularLocation>
        <location evidence="1">Cell outer membrane</location>
    </subcellularLocation>
</comment>
<evidence type="ECO:0000256" key="1">
    <source>
        <dbReference type="ARBA" id="ARBA00004442"/>
    </source>
</evidence>
<accession>A0A921EAG5</accession>
<dbReference type="GO" id="GO:0009279">
    <property type="term" value="C:cell outer membrane"/>
    <property type="evidence" value="ECO:0007669"/>
    <property type="project" value="UniProtKB-SubCell"/>
</dbReference>
<evidence type="ECO:0008006" key="7">
    <source>
        <dbReference type="Google" id="ProtNLM"/>
    </source>
</evidence>
<proteinExistence type="predicted"/>
<organism evidence="5 6">
    <name type="scientific">Candidatus Amulumruptor caecigallinarius</name>
    <dbReference type="NCBI Taxonomy" id="2109911"/>
    <lineage>
        <taxon>Bacteria</taxon>
        <taxon>Pseudomonadati</taxon>
        <taxon>Bacteroidota</taxon>
        <taxon>Bacteroidia</taxon>
        <taxon>Bacteroidales</taxon>
        <taxon>Muribaculaceae</taxon>
        <taxon>Candidatus Amulumruptor</taxon>
    </lineage>
</organism>
<keyword evidence="2" id="KW-0472">Membrane</keyword>
<protein>
    <recommendedName>
        <fullName evidence="7">TonB-dependent receptor</fullName>
    </recommendedName>
</protein>
<comment type="caution">
    <text evidence="5">The sequence shown here is derived from an EMBL/GenBank/DDBJ whole genome shotgun (WGS) entry which is preliminary data.</text>
</comment>
<evidence type="ECO:0000256" key="2">
    <source>
        <dbReference type="ARBA" id="ARBA00023136"/>
    </source>
</evidence>
<keyword evidence="4" id="KW-0732">Signal</keyword>
<evidence type="ECO:0000313" key="6">
    <source>
        <dbReference type="Proteomes" id="UP000711407"/>
    </source>
</evidence>
<feature type="signal peptide" evidence="4">
    <location>
        <begin position="1"/>
        <end position="20"/>
    </location>
</feature>
<evidence type="ECO:0000313" key="5">
    <source>
        <dbReference type="EMBL" id="HJE40115.1"/>
    </source>
</evidence>
<dbReference type="Proteomes" id="UP000711407">
    <property type="component" value="Unassembled WGS sequence"/>
</dbReference>
<dbReference type="EMBL" id="DYXT01000056">
    <property type="protein sequence ID" value="HJE40115.1"/>
    <property type="molecule type" value="Genomic_DNA"/>
</dbReference>
<feature type="chain" id="PRO_5036789831" description="TonB-dependent receptor" evidence="4">
    <location>
        <begin position="21"/>
        <end position="578"/>
    </location>
</feature>